<reference evidence="3" key="1">
    <citation type="journal article" date="2018" name="Gigascience">
        <title>Genome assembly of the Pink Ipe (Handroanthus impetiginosus, Bignoniaceae), a highly valued, ecologically keystone Neotropical timber forest tree.</title>
        <authorList>
            <person name="Silva-Junior O.B."/>
            <person name="Grattapaglia D."/>
            <person name="Novaes E."/>
            <person name="Collevatti R.G."/>
        </authorList>
    </citation>
    <scope>NUCLEOTIDE SEQUENCE [LARGE SCALE GENOMIC DNA]</scope>
    <source>
        <strain evidence="3">cv. UFG-1</strain>
    </source>
</reference>
<protein>
    <submittedName>
        <fullName evidence="2">Uncharacterized protein</fullName>
    </submittedName>
</protein>
<dbReference type="OrthoDB" id="913153at2759"/>
<sequence>MAEMRKAEEGSAFPEKRKLDQPNSINKALEEEMEEIKEEDEFDSKKRQKLEIPAENEKYIITVAEKFVESKDGEDSYKGDENDNKDVHLKVESEIADKGKRIAAVDKGKAILIQESEEEGENEEEEDNGDNDDDEDYDYDSSDDSDSDFSDGLGGDSEYDLAN</sequence>
<name>A0A2G9I385_9LAMI</name>
<feature type="compositionally biased region" description="Basic and acidic residues" evidence="1">
    <location>
        <begin position="1"/>
        <end position="20"/>
    </location>
</feature>
<comment type="caution">
    <text evidence="2">The sequence shown here is derived from an EMBL/GenBank/DDBJ whole genome shotgun (WGS) entry which is preliminary data.</text>
</comment>
<organism evidence="2 3">
    <name type="scientific">Handroanthus impetiginosus</name>
    <dbReference type="NCBI Taxonomy" id="429701"/>
    <lineage>
        <taxon>Eukaryota</taxon>
        <taxon>Viridiplantae</taxon>
        <taxon>Streptophyta</taxon>
        <taxon>Embryophyta</taxon>
        <taxon>Tracheophyta</taxon>
        <taxon>Spermatophyta</taxon>
        <taxon>Magnoliopsida</taxon>
        <taxon>eudicotyledons</taxon>
        <taxon>Gunneridae</taxon>
        <taxon>Pentapetalae</taxon>
        <taxon>asterids</taxon>
        <taxon>lamiids</taxon>
        <taxon>Lamiales</taxon>
        <taxon>Bignoniaceae</taxon>
        <taxon>Crescentiina</taxon>
        <taxon>Tabebuia alliance</taxon>
        <taxon>Handroanthus</taxon>
    </lineage>
</organism>
<evidence type="ECO:0000313" key="3">
    <source>
        <dbReference type="Proteomes" id="UP000231279"/>
    </source>
</evidence>
<evidence type="ECO:0000313" key="2">
    <source>
        <dbReference type="EMBL" id="PIN24214.1"/>
    </source>
</evidence>
<feature type="region of interest" description="Disordered" evidence="1">
    <location>
        <begin position="109"/>
        <end position="163"/>
    </location>
</feature>
<accession>A0A2G9I385</accession>
<evidence type="ECO:0000256" key="1">
    <source>
        <dbReference type="SAM" id="MobiDB-lite"/>
    </source>
</evidence>
<gene>
    <name evidence="2" type="ORF">CDL12_03035</name>
</gene>
<feature type="region of interest" description="Disordered" evidence="1">
    <location>
        <begin position="1"/>
        <end position="24"/>
    </location>
</feature>
<proteinExistence type="predicted"/>
<dbReference type="Proteomes" id="UP000231279">
    <property type="component" value="Unassembled WGS sequence"/>
</dbReference>
<keyword evidence="3" id="KW-1185">Reference proteome</keyword>
<feature type="region of interest" description="Disordered" evidence="1">
    <location>
        <begin position="69"/>
        <end position="88"/>
    </location>
</feature>
<dbReference type="EMBL" id="NKXS01000444">
    <property type="protein sequence ID" value="PIN24214.1"/>
    <property type="molecule type" value="Genomic_DNA"/>
</dbReference>
<dbReference type="AlphaFoldDB" id="A0A2G9I385"/>
<feature type="compositionally biased region" description="Acidic residues" evidence="1">
    <location>
        <begin position="115"/>
        <end position="149"/>
    </location>
</feature>